<evidence type="ECO:0000256" key="5">
    <source>
        <dbReference type="ARBA" id="ARBA00022692"/>
    </source>
</evidence>
<evidence type="ECO:0000256" key="3">
    <source>
        <dbReference type="ARBA" id="ARBA00022516"/>
    </source>
</evidence>
<keyword evidence="9 11" id="KW-0472">Membrane</keyword>
<feature type="transmembrane region" description="Helical" evidence="11">
    <location>
        <begin position="21"/>
        <end position="40"/>
    </location>
</feature>
<dbReference type="EC" id="2.3.1.-" evidence="11"/>
<keyword evidence="13" id="KW-1185">Reference proteome</keyword>
<dbReference type="PANTHER" id="PTHR12317">
    <property type="entry name" value="DIACYLGLYCEROL O-ACYLTRANSFERASE"/>
    <property type="match status" value="1"/>
</dbReference>
<keyword evidence="3" id="KW-0444">Lipid biosynthesis</keyword>
<evidence type="ECO:0000256" key="2">
    <source>
        <dbReference type="ARBA" id="ARBA00005420"/>
    </source>
</evidence>
<keyword evidence="7 11" id="KW-1133">Transmembrane helix</keyword>
<evidence type="ECO:0000256" key="10">
    <source>
        <dbReference type="ARBA" id="ARBA00023315"/>
    </source>
</evidence>
<evidence type="ECO:0000256" key="9">
    <source>
        <dbReference type="ARBA" id="ARBA00023136"/>
    </source>
</evidence>
<proteinExistence type="inferred from homology"/>
<gene>
    <name evidence="12" type="primary">AUGUSTUS-3.0.2_00680</name>
    <name evidence="12" type="ORF">TcasGA2_TC000680</name>
</gene>
<dbReference type="GO" id="GO:0004144">
    <property type="term" value="F:diacylglycerol O-acyltransferase activity"/>
    <property type="evidence" value="ECO:0000318"/>
    <property type="project" value="GO_Central"/>
</dbReference>
<dbReference type="eggNOG" id="KOG0831">
    <property type="taxonomic scope" value="Eukaryota"/>
</dbReference>
<dbReference type="InterPro" id="IPR007130">
    <property type="entry name" value="DAGAT"/>
</dbReference>
<dbReference type="AlphaFoldDB" id="D6W8X4"/>
<keyword evidence="6 11" id="KW-0256">Endoplasmic reticulum</keyword>
<evidence type="ECO:0000256" key="8">
    <source>
        <dbReference type="ARBA" id="ARBA00023098"/>
    </source>
</evidence>
<dbReference type="STRING" id="7070.D6W8X4"/>
<dbReference type="CDD" id="cd07987">
    <property type="entry name" value="LPLAT_MGAT-like"/>
    <property type="match status" value="1"/>
</dbReference>
<comment type="similarity">
    <text evidence="2 11">Belongs to the diacylglycerol acyltransferase family.</text>
</comment>
<dbReference type="PANTHER" id="PTHR12317:SF79">
    <property type="entry name" value="ACYLTRANSFERASE"/>
    <property type="match status" value="1"/>
</dbReference>
<comment type="caution">
    <text evidence="11">Lacks conserved residue(s) required for the propagation of feature annotation.</text>
</comment>
<evidence type="ECO:0000256" key="6">
    <source>
        <dbReference type="ARBA" id="ARBA00022824"/>
    </source>
</evidence>
<dbReference type="OMA" id="FPFRREF"/>
<dbReference type="Proteomes" id="UP000007266">
    <property type="component" value="Linkage group 2"/>
</dbReference>
<evidence type="ECO:0000256" key="11">
    <source>
        <dbReference type="RuleBase" id="RU367023"/>
    </source>
</evidence>
<name>D6W8X4_TRICA</name>
<keyword evidence="8" id="KW-0443">Lipid metabolism</keyword>
<protein>
    <recommendedName>
        <fullName evidence="11">Acyltransferase</fullName>
        <ecNumber evidence="11">2.3.1.-</ecNumber>
    </recommendedName>
</protein>
<reference evidence="12 13" key="2">
    <citation type="journal article" date="2010" name="Nucleic Acids Res.">
        <title>BeetleBase in 2010: revisions to provide comprehensive genomic information for Tribolium castaneum.</title>
        <authorList>
            <person name="Kim H.S."/>
            <person name="Murphy T."/>
            <person name="Xia J."/>
            <person name="Caragea D."/>
            <person name="Park Y."/>
            <person name="Beeman R.W."/>
            <person name="Lorenzen M.D."/>
            <person name="Butcher S."/>
            <person name="Manak J.R."/>
            <person name="Brown S.J."/>
        </authorList>
    </citation>
    <scope>GENOME REANNOTATION</scope>
    <source>
        <strain evidence="12 13">Georgia GA2</strain>
    </source>
</reference>
<dbReference type="Pfam" id="PF03982">
    <property type="entry name" value="DAGAT"/>
    <property type="match status" value="1"/>
</dbReference>
<dbReference type="OrthoDB" id="264532at2759"/>
<evidence type="ECO:0000256" key="1">
    <source>
        <dbReference type="ARBA" id="ARBA00004477"/>
    </source>
</evidence>
<accession>D6W8X4</accession>
<evidence type="ECO:0000313" key="13">
    <source>
        <dbReference type="Proteomes" id="UP000007266"/>
    </source>
</evidence>
<organism evidence="12 13">
    <name type="scientific">Tribolium castaneum</name>
    <name type="common">Red flour beetle</name>
    <dbReference type="NCBI Taxonomy" id="7070"/>
    <lineage>
        <taxon>Eukaryota</taxon>
        <taxon>Metazoa</taxon>
        <taxon>Ecdysozoa</taxon>
        <taxon>Arthropoda</taxon>
        <taxon>Hexapoda</taxon>
        <taxon>Insecta</taxon>
        <taxon>Pterygota</taxon>
        <taxon>Neoptera</taxon>
        <taxon>Endopterygota</taxon>
        <taxon>Coleoptera</taxon>
        <taxon>Polyphaga</taxon>
        <taxon>Cucujiformia</taxon>
        <taxon>Tenebrionidae</taxon>
        <taxon>Tenebrionidae incertae sedis</taxon>
        <taxon>Tribolium</taxon>
    </lineage>
</organism>
<dbReference type="GO" id="GO:0019432">
    <property type="term" value="P:triglyceride biosynthetic process"/>
    <property type="evidence" value="ECO:0000318"/>
    <property type="project" value="GO_Central"/>
</dbReference>
<comment type="subcellular location">
    <subcellularLocation>
        <location evidence="1 11">Endoplasmic reticulum membrane</location>
        <topology evidence="1 11">Multi-pass membrane protein</topology>
    </subcellularLocation>
</comment>
<keyword evidence="5 11" id="KW-0812">Transmembrane</keyword>
<keyword evidence="10" id="KW-0012">Acyltransferase</keyword>
<sequence>MKFLGIDFLPLNTPFEHIVQRLAAALIIQMIGSLGIITILFNVFLLFTRFWCLPLFYMCWLYFDRNAGENGGRVNLWILNWKIWEYGEAYFKPKLEFAPNCTLDAKRNYLFACFPHGILPHGTFMTIRSVTSPFHRLYPAFDVKVAVLPLLLWIPGTREIALGIKYISCSAKSLSYVLKSPEGGKIVLLYPGGAREAYNSKPGLNKFTILRRKGFVKVALKNGVPLVPVVTFRECDLFEQIEGPCIRRFQEFVRGKFGFVPILVNGWGLFQNTFGVVPRQVPLATVVGTPIEVERVENPSQEQIDALHNKFKLELKNLFEEYKFKFLDNPEQTFLEFE</sequence>
<dbReference type="SUPFAM" id="SSF69593">
    <property type="entry name" value="Glycerol-3-phosphate (1)-acyltransferase"/>
    <property type="match status" value="1"/>
</dbReference>
<evidence type="ECO:0000313" key="12">
    <source>
        <dbReference type="EMBL" id="EEZ98241.2"/>
    </source>
</evidence>
<evidence type="ECO:0000256" key="7">
    <source>
        <dbReference type="ARBA" id="ARBA00022989"/>
    </source>
</evidence>
<dbReference type="GO" id="GO:0005789">
    <property type="term" value="C:endoplasmic reticulum membrane"/>
    <property type="evidence" value="ECO:0000318"/>
    <property type="project" value="GO_Central"/>
</dbReference>
<keyword evidence="4 11" id="KW-0808">Transferase</keyword>
<dbReference type="KEGG" id="tca:664023"/>
<dbReference type="HOGENOM" id="CLU_023995_0_1_1"/>
<dbReference type="EMBL" id="KQ971312">
    <property type="protein sequence ID" value="EEZ98241.2"/>
    <property type="molecule type" value="Genomic_DNA"/>
</dbReference>
<evidence type="ECO:0000256" key="4">
    <source>
        <dbReference type="ARBA" id="ARBA00022679"/>
    </source>
</evidence>
<reference evidence="12 13" key="1">
    <citation type="journal article" date="2008" name="Nature">
        <title>The genome of the model beetle and pest Tribolium castaneum.</title>
        <authorList>
            <consortium name="Tribolium Genome Sequencing Consortium"/>
            <person name="Richards S."/>
            <person name="Gibbs R.A."/>
            <person name="Weinstock G.M."/>
            <person name="Brown S.J."/>
            <person name="Denell R."/>
            <person name="Beeman R.W."/>
            <person name="Gibbs R."/>
            <person name="Beeman R.W."/>
            <person name="Brown S.J."/>
            <person name="Bucher G."/>
            <person name="Friedrich M."/>
            <person name="Grimmelikhuijzen C.J."/>
            <person name="Klingler M."/>
            <person name="Lorenzen M."/>
            <person name="Richards S."/>
            <person name="Roth S."/>
            <person name="Schroder R."/>
            <person name="Tautz D."/>
            <person name="Zdobnov E.M."/>
            <person name="Muzny D."/>
            <person name="Gibbs R.A."/>
            <person name="Weinstock G.M."/>
            <person name="Attaway T."/>
            <person name="Bell S."/>
            <person name="Buhay C.J."/>
            <person name="Chandrabose M.N."/>
            <person name="Chavez D."/>
            <person name="Clerk-Blankenburg K.P."/>
            <person name="Cree A."/>
            <person name="Dao M."/>
            <person name="Davis C."/>
            <person name="Chacko J."/>
            <person name="Dinh H."/>
            <person name="Dugan-Rocha S."/>
            <person name="Fowler G."/>
            <person name="Garner T.T."/>
            <person name="Garnes J."/>
            <person name="Gnirke A."/>
            <person name="Hawes A."/>
            <person name="Hernandez J."/>
            <person name="Hines S."/>
            <person name="Holder M."/>
            <person name="Hume J."/>
            <person name="Jhangiani S.N."/>
            <person name="Joshi V."/>
            <person name="Khan Z.M."/>
            <person name="Jackson L."/>
            <person name="Kovar C."/>
            <person name="Kowis A."/>
            <person name="Lee S."/>
            <person name="Lewis L.R."/>
            <person name="Margolis J."/>
            <person name="Morgan M."/>
            <person name="Nazareth L.V."/>
            <person name="Nguyen N."/>
            <person name="Okwuonu G."/>
            <person name="Parker D."/>
            <person name="Richards S."/>
            <person name="Ruiz S.J."/>
            <person name="Santibanez J."/>
            <person name="Savard J."/>
            <person name="Scherer S.E."/>
            <person name="Schneider B."/>
            <person name="Sodergren E."/>
            <person name="Tautz D."/>
            <person name="Vattahil S."/>
            <person name="Villasana D."/>
            <person name="White C.S."/>
            <person name="Wright R."/>
            <person name="Park Y."/>
            <person name="Beeman R.W."/>
            <person name="Lord J."/>
            <person name="Oppert B."/>
            <person name="Lorenzen M."/>
            <person name="Brown S."/>
            <person name="Wang L."/>
            <person name="Savard J."/>
            <person name="Tautz D."/>
            <person name="Richards S."/>
            <person name="Weinstock G."/>
            <person name="Gibbs R.A."/>
            <person name="Liu Y."/>
            <person name="Worley K."/>
            <person name="Weinstock G."/>
            <person name="Elsik C.G."/>
            <person name="Reese J.T."/>
            <person name="Elhaik E."/>
            <person name="Landan G."/>
            <person name="Graur D."/>
            <person name="Arensburger P."/>
            <person name="Atkinson P."/>
            <person name="Beeman R.W."/>
            <person name="Beidler J."/>
            <person name="Brown S.J."/>
            <person name="Demuth J.P."/>
            <person name="Drury D.W."/>
            <person name="Du Y.Z."/>
            <person name="Fujiwara H."/>
            <person name="Lorenzen M."/>
            <person name="Maselli V."/>
            <person name="Osanai M."/>
            <person name="Park Y."/>
            <person name="Robertson H.M."/>
            <person name="Tu Z."/>
            <person name="Wang J.J."/>
            <person name="Wang S."/>
            <person name="Richards S."/>
            <person name="Song H."/>
            <person name="Zhang L."/>
            <person name="Sodergren E."/>
            <person name="Werner D."/>
            <person name="Stanke M."/>
            <person name="Morgenstern B."/>
            <person name="Solovyev V."/>
            <person name="Kosarev P."/>
            <person name="Brown G."/>
            <person name="Chen H.C."/>
            <person name="Ermolaeva O."/>
            <person name="Hlavina W."/>
            <person name="Kapustin Y."/>
            <person name="Kiryutin B."/>
            <person name="Kitts P."/>
            <person name="Maglott D."/>
            <person name="Pruitt K."/>
            <person name="Sapojnikov V."/>
            <person name="Souvorov A."/>
            <person name="Mackey A.J."/>
            <person name="Waterhouse R.M."/>
            <person name="Wyder S."/>
            <person name="Zdobnov E.M."/>
            <person name="Zdobnov E.M."/>
            <person name="Wyder S."/>
            <person name="Kriventseva E.V."/>
            <person name="Kadowaki T."/>
            <person name="Bork P."/>
            <person name="Aranda M."/>
            <person name="Bao R."/>
            <person name="Beermann A."/>
            <person name="Berns N."/>
            <person name="Bolognesi R."/>
            <person name="Bonneton F."/>
            <person name="Bopp D."/>
            <person name="Brown S.J."/>
            <person name="Bucher G."/>
            <person name="Butts T."/>
            <person name="Chaumot A."/>
            <person name="Denell R.E."/>
            <person name="Ferrier D.E."/>
            <person name="Friedrich M."/>
            <person name="Gordon C.M."/>
            <person name="Jindra M."/>
            <person name="Klingler M."/>
            <person name="Lan Q."/>
            <person name="Lattorff H.M."/>
            <person name="Laudet V."/>
            <person name="von Levetsow C."/>
            <person name="Liu Z."/>
            <person name="Lutz R."/>
            <person name="Lynch J.A."/>
            <person name="da Fonseca R.N."/>
            <person name="Posnien N."/>
            <person name="Reuter R."/>
            <person name="Roth S."/>
            <person name="Savard J."/>
            <person name="Schinko J.B."/>
            <person name="Schmitt C."/>
            <person name="Schoppmeier M."/>
            <person name="Schroder R."/>
            <person name="Shippy T.D."/>
            <person name="Simonnet F."/>
            <person name="Marques-Souza H."/>
            <person name="Tautz D."/>
            <person name="Tomoyasu Y."/>
            <person name="Trauner J."/>
            <person name="Van der Zee M."/>
            <person name="Vervoort M."/>
            <person name="Wittkopp N."/>
            <person name="Wimmer E.A."/>
            <person name="Yang X."/>
            <person name="Jones A.K."/>
            <person name="Sattelle D.B."/>
            <person name="Ebert P.R."/>
            <person name="Nelson D."/>
            <person name="Scott J.G."/>
            <person name="Beeman R.W."/>
            <person name="Muthukrishnan S."/>
            <person name="Kramer K.J."/>
            <person name="Arakane Y."/>
            <person name="Beeman R.W."/>
            <person name="Zhu Q."/>
            <person name="Hogenkamp D."/>
            <person name="Dixit R."/>
            <person name="Oppert B."/>
            <person name="Jiang H."/>
            <person name="Zou Z."/>
            <person name="Marshall J."/>
            <person name="Elpidina E."/>
            <person name="Vinokurov K."/>
            <person name="Oppert C."/>
            <person name="Zou Z."/>
            <person name="Evans J."/>
            <person name="Lu Z."/>
            <person name="Zhao P."/>
            <person name="Sumathipala N."/>
            <person name="Altincicek B."/>
            <person name="Vilcinskas A."/>
            <person name="Williams M."/>
            <person name="Hultmark D."/>
            <person name="Hetru C."/>
            <person name="Jiang H."/>
            <person name="Grimmelikhuijzen C.J."/>
            <person name="Hauser F."/>
            <person name="Cazzamali G."/>
            <person name="Williamson M."/>
            <person name="Park Y."/>
            <person name="Li B."/>
            <person name="Tanaka Y."/>
            <person name="Predel R."/>
            <person name="Neupert S."/>
            <person name="Schachtner J."/>
            <person name="Verleyen P."/>
            <person name="Raible F."/>
            <person name="Bork P."/>
            <person name="Friedrich M."/>
            <person name="Walden K.K."/>
            <person name="Robertson H.M."/>
            <person name="Angeli S."/>
            <person name="Foret S."/>
            <person name="Bucher G."/>
            <person name="Schuetz S."/>
            <person name="Maleszka R."/>
            <person name="Wimmer E.A."/>
            <person name="Beeman R.W."/>
            <person name="Lorenzen M."/>
            <person name="Tomoyasu Y."/>
            <person name="Miller S.C."/>
            <person name="Grossmann D."/>
            <person name="Bucher G."/>
        </authorList>
    </citation>
    <scope>NUCLEOTIDE SEQUENCE [LARGE SCALE GENOMIC DNA]</scope>
    <source>
        <strain evidence="12 13">Georgia GA2</strain>
    </source>
</reference>